<keyword evidence="3" id="KW-1185">Reference proteome</keyword>
<feature type="compositionally biased region" description="Polar residues" evidence="1">
    <location>
        <begin position="1"/>
        <end position="23"/>
    </location>
</feature>
<evidence type="ECO:0000313" key="2">
    <source>
        <dbReference type="EMBL" id="OBZ82279.1"/>
    </source>
</evidence>
<evidence type="ECO:0000256" key="1">
    <source>
        <dbReference type="SAM" id="MobiDB-lite"/>
    </source>
</evidence>
<feature type="compositionally biased region" description="Polar residues" evidence="1">
    <location>
        <begin position="122"/>
        <end position="134"/>
    </location>
</feature>
<feature type="compositionally biased region" description="Polar residues" evidence="1">
    <location>
        <begin position="59"/>
        <end position="102"/>
    </location>
</feature>
<dbReference type="AlphaFoldDB" id="A0A1C7N0X2"/>
<feature type="compositionally biased region" description="Polar residues" evidence="1">
    <location>
        <begin position="34"/>
        <end position="50"/>
    </location>
</feature>
<feature type="region of interest" description="Disordered" evidence="1">
    <location>
        <begin position="1"/>
        <end position="175"/>
    </location>
</feature>
<feature type="compositionally biased region" description="Basic and acidic residues" evidence="1">
    <location>
        <begin position="137"/>
        <end position="175"/>
    </location>
</feature>
<dbReference type="OrthoDB" id="2263149at2759"/>
<reference evidence="2 3" key="1">
    <citation type="submission" date="2016-03" db="EMBL/GenBank/DDBJ databases">
        <title>Choanephora cucurbitarum.</title>
        <authorList>
            <person name="Min B."/>
            <person name="Park H."/>
            <person name="Park J.-H."/>
            <person name="Shin H.-D."/>
            <person name="Choi I.-G."/>
        </authorList>
    </citation>
    <scope>NUCLEOTIDE SEQUENCE [LARGE SCALE GENOMIC DNA]</scope>
    <source>
        <strain evidence="2 3">KUS-F28377</strain>
    </source>
</reference>
<feature type="compositionally biased region" description="Basic and acidic residues" evidence="1">
    <location>
        <begin position="107"/>
        <end position="118"/>
    </location>
</feature>
<dbReference type="Proteomes" id="UP000093000">
    <property type="component" value="Unassembled WGS sequence"/>
</dbReference>
<name>A0A1C7N0X2_9FUNG</name>
<accession>A0A1C7N0X2</accession>
<organism evidence="2 3">
    <name type="scientific">Choanephora cucurbitarum</name>
    <dbReference type="NCBI Taxonomy" id="101091"/>
    <lineage>
        <taxon>Eukaryota</taxon>
        <taxon>Fungi</taxon>
        <taxon>Fungi incertae sedis</taxon>
        <taxon>Mucoromycota</taxon>
        <taxon>Mucoromycotina</taxon>
        <taxon>Mucoromycetes</taxon>
        <taxon>Mucorales</taxon>
        <taxon>Mucorineae</taxon>
        <taxon>Choanephoraceae</taxon>
        <taxon>Choanephoroideae</taxon>
        <taxon>Choanephora</taxon>
    </lineage>
</organism>
<dbReference type="EMBL" id="LUGH01000905">
    <property type="protein sequence ID" value="OBZ82279.1"/>
    <property type="molecule type" value="Genomic_DNA"/>
</dbReference>
<comment type="caution">
    <text evidence="2">The sequence shown here is derived from an EMBL/GenBank/DDBJ whole genome shotgun (WGS) entry which is preliminary data.</text>
</comment>
<gene>
    <name evidence="2" type="ORF">A0J61_09670</name>
</gene>
<dbReference type="InParanoid" id="A0A1C7N0X2"/>
<sequence>MNQQTYSGAHPTTTNSITEQSTLGHMEQPARTGNHPTTTDSLYEQSSLSHMEQPARTGNHPTTTDSLYEQSSLSHMEQPAQTGNHPTTLNDVTQQSATQGSHTAHHQRTERPVADKDAFIQPNETKQHLQSNISPAERAKQLASEMDKTFEERRKSADEGDKLLKIGDKKEFKLE</sequence>
<protein>
    <submittedName>
        <fullName evidence="2">Uncharacterized protein</fullName>
    </submittedName>
</protein>
<evidence type="ECO:0000313" key="3">
    <source>
        <dbReference type="Proteomes" id="UP000093000"/>
    </source>
</evidence>
<proteinExistence type="predicted"/>